<evidence type="ECO:0000313" key="4">
    <source>
        <dbReference type="Proteomes" id="UP000602057"/>
    </source>
</evidence>
<dbReference type="AlphaFoldDB" id="A0A8J6UC41"/>
<dbReference type="NCBIfam" id="TIGR04131">
    <property type="entry name" value="Bac_Flav_CTERM"/>
    <property type="match status" value="1"/>
</dbReference>
<feature type="domain" description="PKD" evidence="2">
    <location>
        <begin position="410"/>
        <end position="445"/>
    </location>
</feature>
<dbReference type="RefSeq" id="WP_188216863.1">
    <property type="nucleotide sequence ID" value="NZ_BAABGH010000002.1"/>
</dbReference>
<dbReference type="EMBL" id="JACVXC010000005">
    <property type="protein sequence ID" value="MBD0836370.1"/>
    <property type="molecule type" value="Genomic_DNA"/>
</dbReference>
<accession>A0A8J6UC41</accession>
<comment type="caution">
    <text evidence="3">The sequence shown here is derived from an EMBL/GenBank/DDBJ whole genome shotgun (WGS) entry which is preliminary data.</text>
</comment>
<dbReference type="Pfam" id="PF18911">
    <property type="entry name" value="PKD_4"/>
    <property type="match status" value="1"/>
</dbReference>
<keyword evidence="4" id="KW-1185">Reference proteome</keyword>
<dbReference type="InterPro" id="IPR015943">
    <property type="entry name" value="WD40/YVTN_repeat-like_dom_sf"/>
</dbReference>
<protein>
    <submittedName>
        <fullName evidence="3">T9SS type B sorting domain-containing protein</fullName>
    </submittedName>
</protein>
<dbReference type="Gene3D" id="2.130.10.10">
    <property type="entry name" value="YVTN repeat-like/Quinoprotein amine dehydrogenase"/>
    <property type="match status" value="1"/>
</dbReference>
<gene>
    <name evidence="3" type="ORF">ICJ84_13085</name>
</gene>
<evidence type="ECO:0000313" key="3">
    <source>
        <dbReference type="EMBL" id="MBD0836370.1"/>
    </source>
</evidence>
<reference evidence="3" key="2">
    <citation type="submission" date="2020-09" db="EMBL/GenBank/DDBJ databases">
        <authorList>
            <person name="Wu Z."/>
        </authorList>
    </citation>
    <scope>NUCLEOTIDE SEQUENCE</scope>
    <source>
        <strain evidence="3">SC17</strain>
    </source>
</reference>
<dbReference type="CDD" id="cd00146">
    <property type="entry name" value="PKD"/>
    <property type="match status" value="1"/>
</dbReference>
<dbReference type="InterPro" id="IPR022409">
    <property type="entry name" value="PKD/Chitinase_dom"/>
</dbReference>
<name>A0A8J6UC41_9FLAO</name>
<feature type="chain" id="PRO_5035189335" evidence="1">
    <location>
        <begin position="22"/>
        <end position="898"/>
    </location>
</feature>
<organism evidence="3 4">
    <name type="scientific">Aestuariibaculum suncheonense</name>
    <dbReference type="NCBI Taxonomy" id="1028745"/>
    <lineage>
        <taxon>Bacteria</taxon>
        <taxon>Pseudomonadati</taxon>
        <taxon>Bacteroidota</taxon>
        <taxon>Flavobacteriia</taxon>
        <taxon>Flavobacteriales</taxon>
        <taxon>Flavobacteriaceae</taxon>
    </lineage>
</organism>
<dbReference type="InterPro" id="IPR035986">
    <property type="entry name" value="PKD_dom_sf"/>
</dbReference>
<keyword evidence="1" id="KW-0732">Signal</keyword>
<dbReference type="SMART" id="SM00089">
    <property type="entry name" value="PKD"/>
    <property type="match status" value="1"/>
</dbReference>
<dbReference type="InterPro" id="IPR013783">
    <property type="entry name" value="Ig-like_fold"/>
</dbReference>
<proteinExistence type="predicted"/>
<dbReference type="PROSITE" id="PS50093">
    <property type="entry name" value="PKD"/>
    <property type="match status" value="1"/>
</dbReference>
<dbReference type="InterPro" id="IPR000601">
    <property type="entry name" value="PKD_dom"/>
</dbReference>
<dbReference type="InterPro" id="IPR026341">
    <property type="entry name" value="T9SS_type_B"/>
</dbReference>
<evidence type="ECO:0000256" key="1">
    <source>
        <dbReference type="SAM" id="SignalP"/>
    </source>
</evidence>
<dbReference type="Gene3D" id="2.60.40.10">
    <property type="entry name" value="Immunoglobulins"/>
    <property type="match status" value="1"/>
</dbReference>
<feature type="signal peptide" evidence="1">
    <location>
        <begin position="1"/>
        <end position="21"/>
    </location>
</feature>
<evidence type="ECO:0000259" key="2">
    <source>
        <dbReference type="PROSITE" id="PS50093"/>
    </source>
</evidence>
<sequence length="898" mass="101493">MFKLRNAFLYLLLFSCFQIIAQNETNNWYFGENAGLNFANVEPIVLNDGAILAPAGCSSISDNDGNLLFYTNGQTVWNSNHDIMVNGTNLAGDINNSQSALIIPKPLDPSTYYIFTTRETPSSTPLVTSGLFYSTVRFTAQSPLGEITTKNSRLTSSTTQRLTAIHDISTNSIKVITFGSEYAQEEAPKDTFFVYDVTTAGLNTTPVKSKERIIKSSAGGMKISPDGKIIALADYGGNYIYLYNFNSATSEVKYYNTVNPNLLMNPLNPYSVEFSQDSRILYFTGNNSRNVSFLYKYLLYNTSIFNDKIYISSSAEQSFGDLQLAKDGKIYMANYVPTSPPSTVSSISVINTPEMEEGNSGFSPQIINLNGGASFKGMPIFVSSFLRNRIITENQCEGDPFSFTTDSYIPVDSILWDFGDNTTSNKINPTHTYTRSGNYTVKATILYNGEPFYVDKNIEVYEVPKLSDNAKLTQCDIDEDGISFFNLNHIRDAITNFHITFKLYFYHTYTDAENNTNLIEDPENYVNTNNPEKLFVKITTRNGCYTISDFFIETLYNTLPYIETMYACGDSDNIKNNNTGLFNLDIKKNEIRNSFNIPDSSIINFYSSLEDAQRKTQPLSAYIYKTGATKLYVRIEPPDNTCAGIGFFNVTVNSPIETHIDELYTICSNNEDIMFNLDGGKDNDQWEWKDANGNIFSTNQTINLNTPGIYSLTTYKTENNITCIKTEDFTIQRAIQIEINEIIANDYQIFVSVKGVGNYEFSIDEINYYGNGTEYKFNNVEAGIHNVHIRDIDNCKFSVLQKVSFIGFPKYFTPNNDGINDYWKIEGIDFDFYQSASIEIYNRYGKILYTMNIEQNLVGWDGTCNGQPLISSDYWFRGVLTDINNETLYKTGHFSLKR</sequence>
<dbReference type="Proteomes" id="UP000602057">
    <property type="component" value="Unassembled WGS sequence"/>
</dbReference>
<dbReference type="SUPFAM" id="SSF63829">
    <property type="entry name" value="Calcium-dependent phosphotriesterase"/>
    <property type="match status" value="1"/>
</dbReference>
<reference evidence="3" key="1">
    <citation type="journal article" date="2013" name="Int. J. Syst. Evol. Microbiol.">
        <title>Aestuariibaculum suncheonense gen. nov., sp. nov., a marine bacterium of the family Flavobacteriaceae isolated from a tidal flat and emended descriptions of the genera Gaetbulibacter and Tamlana.</title>
        <authorList>
            <person name="Jeong S.H."/>
            <person name="Park M.S."/>
            <person name="Jin H.M."/>
            <person name="Lee K."/>
            <person name="Park W."/>
            <person name="Jeon C.O."/>
        </authorList>
    </citation>
    <scope>NUCLEOTIDE SEQUENCE</scope>
    <source>
        <strain evidence="3">SC17</strain>
    </source>
</reference>
<dbReference type="Pfam" id="PF13585">
    <property type="entry name" value="CHU_C"/>
    <property type="match status" value="1"/>
</dbReference>
<dbReference type="PROSITE" id="PS51257">
    <property type="entry name" value="PROKAR_LIPOPROTEIN"/>
    <property type="match status" value="1"/>
</dbReference>
<dbReference type="SUPFAM" id="SSF49299">
    <property type="entry name" value="PKD domain"/>
    <property type="match status" value="1"/>
</dbReference>